<dbReference type="EC" id="2.5.1.129" evidence="5"/>
<dbReference type="NCBIfam" id="NF004685">
    <property type="entry name" value="PRK06029.1"/>
    <property type="match status" value="1"/>
</dbReference>
<feature type="domain" description="Flavoprotein" evidence="6">
    <location>
        <begin position="5"/>
        <end position="174"/>
    </location>
</feature>
<keyword evidence="8" id="KW-1185">Reference proteome</keyword>
<evidence type="ECO:0000313" key="8">
    <source>
        <dbReference type="Proteomes" id="UP000597206"/>
    </source>
</evidence>
<feature type="binding site" evidence="5">
    <location>
        <position position="39"/>
    </location>
    <ligand>
        <name>FMN</name>
        <dbReference type="ChEBI" id="CHEBI:58210"/>
    </ligand>
</feature>
<dbReference type="InterPro" id="IPR003382">
    <property type="entry name" value="Flavoprotein"/>
</dbReference>
<accession>A0ABS0GBT1</accession>
<feature type="binding site" evidence="5">
    <location>
        <position position="155"/>
    </location>
    <ligand>
        <name>dimethylallyl phosphate</name>
        <dbReference type="ChEBI" id="CHEBI:88052"/>
    </ligand>
</feature>
<gene>
    <name evidence="5" type="primary">ubiX</name>
    <name evidence="7" type="ORF">I1A42_04720</name>
</gene>
<feature type="binding site" evidence="5">
    <location>
        <begin position="12"/>
        <end position="14"/>
    </location>
    <ligand>
        <name>FMN</name>
        <dbReference type="ChEBI" id="CHEBI:58210"/>
    </ligand>
</feature>
<dbReference type="HAMAP" id="MF_01984">
    <property type="entry name" value="ubiX_pad"/>
    <property type="match status" value="1"/>
</dbReference>
<dbReference type="Proteomes" id="UP000597206">
    <property type="component" value="Unassembled WGS sequence"/>
</dbReference>
<dbReference type="EMBL" id="JADPMR010000001">
    <property type="protein sequence ID" value="MBF8999864.1"/>
    <property type="molecule type" value="Genomic_DNA"/>
</dbReference>
<feature type="binding site" evidence="5">
    <location>
        <begin position="90"/>
        <end position="93"/>
    </location>
    <ligand>
        <name>FMN</name>
        <dbReference type="ChEBI" id="CHEBI:58210"/>
    </ligand>
</feature>
<sequence>MTTRRIVVGVSGASGVPLAFKLLKELRNHSEIETHLVVSGGTERTIEMETDYDLLELHCLADVLHDNENIGASIASGTFRVDGMIVVPCSMKTLAGIAHGYSDNLLLRAADVNIKERRKLVLVTRETPLSRLHLKNMLTATEYGAIIMPPMLTYYNHPETIEDMETHIVGKILHEFDIEATHYKRWCEDK</sequence>
<evidence type="ECO:0000256" key="2">
    <source>
        <dbReference type="ARBA" id="ARBA00022630"/>
    </source>
</evidence>
<dbReference type="NCBIfam" id="TIGR00421">
    <property type="entry name" value="ubiX_pad"/>
    <property type="match status" value="1"/>
</dbReference>
<dbReference type="PANTHER" id="PTHR43374">
    <property type="entry name" value="FLAVIN PRENYLTRANSFERASE"/>
    <property type="match status" value="1"/>
</dbReference>
<evidence type="ECO:0000256" key="1">
    <source>
        <dbReference type="ARBA" id="ARBA00022602"/>
    </source>
</evidence>
<keyword evidence="1 5" id="KW-0637">Prenyltransferase</keyword>
<keyword evidence="3 5" id="KW-0288">FMN</keyword>
<dbReference type="SUPFAM" id="SSF52507">
    <property type="entry name" value="Homo-oligomeric flavin-containing Cys decarboxylases, HFCD"/>
    <property type="match status" value="1"/>
</dbReference>
<organism evidence="7 8">
    <name type="scientific">Vibrio nitrifigilis</name>
    <dbReference type="NCBI Taxonomy" id="2789781"/>
    <lineage>
        <taxon>Bacteria</taxon>
        <taxon>Pseudomonadati</taxon>
        <taxon>Pseudomonadota</taxon>
        <taxon>Gammaproteobacteria</taxon>
        <taxon>Vibrionales</taxon>
        <taxon>Vibrionaceae</taxon>
        <taxon>Vibrio</taxon>
    </lineage>
</organism>
<proteinExistence type="inferred from homology"/>
<evidence type="ECO:0000313" key="7">
    <source>
        <dbReference type="EMBL" id="MBF8999864.1"/>
    </source>
</evidence>
<dbReference type="PANTHER" id="PTHR43374:SF1">
    <property type="entry name" value="FLAVIN PRENYLTRANSFERASE PAD1, MITOCHONDRIAL"/>
    <property type="match status" value="1"/>
</dbReference>
<dbReference type="Gene3D" id="3.40.50.1950">
    <property type="entry name" value="Flavin prenyltransferase-like"/>
    <property type="match status" value="1"/>
</dbReference>
<protein>
    <recommendedName>
        <fullName evidence="5">Flavin prenyltransferase UbiX</fullName>
        <ecNumber evidence="5">2.5.1.129</ecNumber>
    </recommendedName>
</protein>
<evidence type="ECO:0000256" key="4">
    <source>
        <dbReference type="ARBA" id="ARBA00022679"/>
    </source>
</evidence>
<evidence type="ECO:0000259" key="6">
    <source>
        <dbReference type="Pfam" id="PF02441"/>
    </source>
</evidence>
<dbReference type="Pfam" id="PF02441">
    <property type="entry name" value="Flavoprotein"/>
    <property type="match status" value="1"/>
</dbReference>
<feature type="binding site" evidence="5">
    <location>
        <position position="125"/>
    </location>
    <ligand>
        <name>FMN</name>
        <dbReference type="ChEBI" id="CHEBI:58210"/>
    </ligand>
</feature>
<evidence type="ECO:0000256" key="3">
    <source>
        <dbReference type="ARBA" id="ARBA00022643"/>
    </source>
</evidence>
<dbReference type="InterPro" id="IPR004507">
    <property type="entry name" value="UbiX-like"/>
</dbReference>
<comment type="caution">
    <text evidence="7">The sequence shown here is derived from an EMBL/GenBank/DDBJ whole genome shotgun (WGS) entry which is preliminary data.</text>
</comment>
<dbReference type="RefSeq" id="WP_196122792.1">
    <property type="nucleotide sequence ID" value="NZ_JADPMR010000001.1"/>
</dbReference>
<keyword evidence="4 5" id="KW-0808">Transferase</keyword>
<comment type="similarity">
    <text evidence="5">Belongs to the UbiX/PAD1 family.</text>
</comment>
<comment type="catalytic activity">
    <reaction evidence="5">
        <text>dimethylallyl phosphate + FMNH2 = prenylated FMNH2 + phosphate</text>
        <dbReference type="Rhea" id="RHEA:37743"/>
        <dbReference type="ChEBI" id="CHEBI:43474"/>
        <dbReference type="ChEBI" id="CHEBI:57618"/>
        <dbReference type="ChEBI" id="CHEBI:87467"/>
        <dbReference type="ChEBI" id="CHEBI:88052"/>
        <dbReference type="EC" id="2.5.1.129"/>
    </reaction>
</comment>
<feature type="binding site" evidence="5">
    <location>
        <position position="171"/>
    </location>
    <ligand>
        <name>dimethylallyl phosphate</name>
        <dbReference type="ChEBI" id="CHEBI:88052"/>
    </ligand>
</feature>
<evidence type="ECO:0000256" key="5">
    <source>
        <dbReference type="HAMAP-Rule" id="MF_01984"/>
    </source>
</evidence>
<reference evidence="7 8" key="1">
    <citation type="submission" date="2020-11" db="EMBL/GenBank/DDBJ databases">
        <title>Vibrio nitrifigilis sp. nov., a marine nitrogen-fixing bacterium isolated from the lagoon sediment of an islet inside an atoll.</title>
        <authorList>
            <person name="Wang L.-T."/>
            <person name="Shieh W.Y."/>
        </authorList>
    </citation>
    <scope>NUCLEOTIDE SEQUENCE [LARGE SCALE GENOMIC DNA]</scope>
    <source>
        <strain evidence="7 8">NFV-1</strain>
    </source>
</reference>
<dbReference type="InterPro" id="IPR036551">
    <property type="entry name" value="Flavin_trans-like"/>
</dbReference>
<comment type="function">
    <text evidence="5">Flavin prenyltransferase that catalyzes the synthesis of the prenylated FMN cofactor (prenyl-FMN) for 4-hydroxy-3-polyprenylbenzoic acid decarboxylase UbiD. The prenyltransferase is metal-independent and links a dimethylallyl moiety from dimethylallyl monophosphate (DMAP) to the flavin N5 and C6 atoms of FMN.</text>
</comment>
<keyword evidence="2 5" id="KW-0285">Flavoprotein</keyword>
<name>A0ABS0GBT1_9VIBR</name>
<comment type="caution">
    <text evidence="5">Lacks conserved residue(s) required for the propagation of feature annotation.</text>
</comment>